<dbReference type="RefSeq" id="WP_085143132.1">
    <property type="nucleotide sequence ID" value="NZ_JACKVA010000010.1"/>
</dbReference>
<evidence type="ECO:0000313" key="1">
    <source>
        <dbReference type="EMBL" id="ORV20155.1"/>
    </source>
</evidence>
<evidence type="ECO:0000313" key="2">
    <source>
        <dbReference type="Proteomes" id="UP000193811"/>
    </source>
</evidence>
<dbReference type="Proteomes" id="UP000193811">
    <property type="component" value="Unassembled WGS sequence"/>
</dbReference>
<dbReference type="EMBL" id="LQOP01000036">
    <property type="protein sequence ID" value="ORV20155.1"/>
    <property type="molecule type" value="Genomic_DNA"/>
</dbReference>
<sequence>MLPPDAEDYERRVEGATEALELYFEQLVGELDESNGGFGWWAGYSDWKTLTLLSDYLIQTIDSARESLLLASLAAKTHREKATAEAFAFRQAQRTGVSIWPLDAAGRRRALELSQSAESCFFHLGQALDRLAVAIIIVGGFEINDAMKLDWGTVEEIAENLADGSARERYQPADSPGRAVQEALMLPVRDWASHGPDDWFPWMRDTRNGMTHRAGAKRITTMTKDGRFVRLFYRQPRWSELQSMVFGARPPKKPLFDAFILSASEDILDGLCESMGKFVEAVVAAMGACWAERRADPSLIVQHGRQWRLRDPSESMSNFPGYGLAVVPDARQLRISPSSGRRWAAGRVLDDRRADWYA</sequence>
<name>A0ABX3UZ06_9MYCO</name>
<proteinExistence type="predicted"/>
<keyword evidence="2" id="KW-1185">Reference proteome</keyword>
<gene>
    <name evidence="1" type="ORF">AWB98_30015</name>
</gene>
<protein>
    <submittedName>
        <fullName evidence="1">Uncharacterized protein</fullName>
    </submittedName>
</protein>
<dbReference type="GeneID" id="44300190"/>
<comment type="caution">
    <text evidence="1">The sequence shown here is derived from an EMBL/GenBank/DDBJ whole genome shotgun (WGS) entry which is preliminary data.</text>
</comment>
<organism evidence="1 2">
    <name type="scientific">Mycolicibacterium conceptionense</name>
    <dbReference type="NCBI Taxonomy" id="451644"/>
    <lineage>
        <taxon>Bacteria</taxon>
        <taxon>Bacillati</taxon>
        <taxon>Actinomycetota</taxon>
        <taxon>Actinomycetes</taxon>
        <taxon>Mycobacteriales</taxon>
        <taxon>Mycobacteriaceae</taxon>
        <taxon>Mycolicibacterium</taxon>
    </lineage>
</organism>
<accession>A0ABX3UZ06</accession>
<reference evidence="1 2" key="1">
    <citation type="submission" date="2016-01" db="EMBL/GenBank/DDBJ databases">
        <title>The new phylogeny of the genus Mycobacterium.</title>
        <authorList>
            <person name="Tarcisio F."/>
            <person name="Conor M."/>
            <person name="Antonella G."/>
            <person name="Elisabetta G."/>
            <person name="Giulia F.S."/>
            <person name="Sara T."/>
            <person name="Anna F."/>
            <person name="Clotilde B."/>
            <person name="Roberto B."/>
            <person name="Veronica D.S."/>
            <person name="Fabio R."/>
            <person name="Monica P."/>
            <person name="Olivier J."/>
            <person name="Enrico T."/>
            <person name="Nicola S."/>
        </authorList>
    </citation>
    <scope>NUCLEOTIDE SEQUENCE [LARGE SCALE GENOMIC DNA]</scope>
    <source>
        <strain evidence="1 2">CCUG 50187</strain>
    </source>
</reference>